<evidence type="ECO:0000256" key="2">
    <source>
        <dbReference type="ARBA" id="ARBA00007626"/>
    </source>
</evidence>
<keyword evidence="6" id="KW-0802">TPR repeat</keyword>
<organism evidence="8 9">
    <name type="scientific">Ricinus communis</name>
    <name type="common">Castor bean</name>
    <dbReference type="NCBI Taxonomy" id="3988"/>
    <lineage>
        <taxon>Eukaryota</taxon>
        <taxon>Viridiplantae</taxon>
        <taxon>Streptophyta</taxon>
        <taxon>Embryophyta</taxon>
        <taxon>Tracheophyta</taxon>
        <taxon>Spermatophyta</taxon>
        <taxon>Magnoliopsida</taxon>
        <taxon>eudicotyledons</taxon>
        <taxon>Gunneridae</taxon>
        <taxon>Pentapetalae</taxon>
        <taxon>rosids</taxon>
        <taxon>fabids</taxon>
        <taxon>Malpighiales</taxon>
        <taxon>Euphorbiaceae</taxon>
        <taxon>Acalyphoideae</taxon>
        <taxon>Acalypheae</taxon>
        <taxon>Ricinus</taxon>
    </lineage>
</organism>
<keyword evidence="9" id="KW-1185">Reference proteome</keyword>
<dbReference type="eggNOG" id="KOG4197">
    <property type="taxonomic scope" value="Eukaryota"/>
</dbReference>
<keyword evidence="3" id="KW-0677">Repeat</keyword>
<sequence>MEMIKRKIKLHFSPKIISRWNPNPQFYFSSLFFSTRSQTQSSSSSESSKLYDRIQIVRDPKESIIPVLNQWVSEGHTVGKALLQSLVHLMKGYKRFNHALEMSHWMTDCRYFSLSPSDVAVRLELIYRVYGSAHAEMYFEKISDKLKSGNVYGALLSGYVRENSVQKAEAVLQEMREKGIATSSFPYNIMINLYAQNGAFEKIDILKEEMERNGIPQDKYTMRNLMAAYVAASDISGMERILNQLETHPQLGHGWQAYSVAASGYLKVGLIEKALKMLRKMEETMPIGKKTSAFNYLLTLYAKTGRKDELYRVWNSYKPLAEVKETQFCCMISSLEKVDDIEGAERIFEEWESQCMMYDFRVLNKLLLAYCRKGLYTKAEAAFKKAAEGRTPYASTWITMAMSYIGQNQMSKAVEMLKKAISVSRKGWKPNPITLTTCLDYLEEQGDVEGIEEIVKSLKSTESLTRDIYHRLVRTYTAAGIPVTKVIDKMKMDNIAADEETHKILES</sequence>
<feature type="repeat" description="PPR" evidence="7">
    <location>
        <begin position="148"/>
        <end position="182"/>
    </location>
</feature>
<name>B9RW08_RICCO</name>
<protein>
    <submittedName>
        <fullName evidence="8">Pentatricopeptide repeat-containing protein, putative</fullName>
    </submittedName>
</protein>
<dbReference type="InParanoid" id="B9RW08"/>
<evidence type="ECO:0000313" key="8">
    <source>
        <dbReference type="EMBL" id="EEF44445.1"/>
    </source>
</evidence>
<evidence type="ECO:0000313" key="9">
    <source>
        <dbReference type="Proteomes" id="UP000008311"/>
    </source>
</evidence>
<evidence type="ECO:0000256" key="7">
    <source>
        <dbReference type="PROSITE-ProRule" id="PRU00708"/>
    </source>
</evidence>
<dbReference type="GO" id="GO:0003729">
    <property type="term" value="F:mRNA binding"/>
    <property type="evidence" value="ECO:0007669"/>
    <property type="project" value="UniProtKB-ARBA"/>
</dbReference>
<keyword evidence="5" id="KW-0496">Mitochondrion</keyword>
<dbReference type="PROSITE" id="PS51375">
    <property type="entry name" value="PPR"/>
    <property type="match status" value="2"/>
</dbReference>
<feature type="repeat" description="PPR" evidence="7">
    <location>
        <begin position="183"/>
        <end position="217"/>
    </location>
</feature>
<keyword evidence="4" id="KW-0809">Transit peptide</keyword>
<dbReference type="FunFam" id="1.25.40.10:FF:000385">
    <property type="entry name" value="Pentatricopeptide repeat-containing protein mitochondrial"/>
    <property type="match status" value="1"/>
</dbReference>
<evidence type="ECO:0000256" key="1">
    <source>
        <dbReference type="ARBA" id="ARBA00004173"/>
    </source>
</evidence>
<dbReference type="GO" id="GO:0005739">
    <property type="term" value="C:mitochondrion"/>
    <property type="evidence" value="ECO:0000318"/>
    <property type="project" value="GO_Central"/>
</dbReference>
<dbReference type="Gene3D" id="1.25.40.10">
    <property type="entry name" value="Tetratricopeptide repeat domain"/>
    <property type="match status" value="3"/>
</dbReference>
<comment type="similarity">
    <text evidence="2">Belongs to the PPR family. P subfamily.</text>
</comment>
<accession>B9RW08</accession>
<dbReference type="OrthoDB" id="1890565at2759"/>
<dbReference type="PANTHER" id="PTHR45717:SF6">
    <property type="entry name" value="PENTACOTRIPEPTIDE-REPEAT REGION OF PRORP DOMAIN-CONTAINING PROTEIN"/>
    <property type="match status" value="1"/>
</dbReference>
<feature type="repeat" description="TPR" evidence="6">
    <location>
        <begin position="394"/>
        <end position="427"/>
    </location>
</feature>
<dbReference type="Pfam" id="PF01535">
    <property type="entry name" value="PPR"/>
    <property type="match status" value="3"/>
</dbReference>
<dbReference type="STRING" id="3988.B9RW08"/>
<dbReference type="InterPro" id="IPR011990">
    <property type="entry name" value="TPR-like_helical_dom_sf"/>
</dbReference>
<evidence type="ECO:0000256" key="5">
    <source>
        <dbReference type="ARBA" id="ARBA00023128"/>
    </source>
</evidence>
<comment type="subcellular location">
    <subcellularLocation>
        <location evidence="1">Mitochondrion</location>
    </subcellularLocation>
</comment>
<dbReference type="Proteomes" id="UP000008311">
    <property type="component" value="Unassembled WGS sequence"/>
</dbReference>
<dbReference type="PANTHER" id="PTHR45717">
    <property type="entry name" value="OS12G0527900 PROTEIN"/>
    <property type="match status" value="1"/>
</dbReference>
<reference evidence="9" key="1">
    <citation type="journal article" date="2010" name="Nat. Biotechnol.">
        <title>Draft genome sequence of the oilseed species Ricinus communis.</title>
        <authorList>
            <person name="Chan A.P."/>
            <person name="Crabtree J."/>
            <person name="Zhao Q."/>
            <person name="Lorenzi H."/>
            <person name="Orvis J."/>
            <person name="Puiu D."/>
            <person name="Melake-Berhan A."/>
            <person name="Jones K.M."/>
            <person name="Redman J."/>
            <person name="Chen G."/>
            <person name="Cahoon E.B."/>
            <person name="Gedil M."/>
            <person name="Stanke M."/>
            <person name="Haas B.J."/>
            <person name="Wortman J.R."/>
            <person name="Fraser-Liggett C.M."/>
            <person name="Ravel J."/>
            <person name="Rabinowicz P.D."/>
        </authorList>
    </citation>
    <scope>NUCLEOTIDE SEQUENCE [LARGE SCALE GENOMIC DNA]</scope>
    <source>
        <strain evidence="9">cv. Hale</strain>
    </source>
</reference>
<dbReference type="OMA" id="VTTWCHL"/>
<dbReference type="InterPro" id="IPR002885">
    <property type="entry name" value="PPR_rpt"/>
</dbReference>
<evidence type="ECO:0000256" key="4">
    <source>
        <dbReference type="ARBA" id="ARBA00022946"/>
    </source>
</evidence>
<proteinExistence type="inferred from homology"/>
<dbReference type="AlphaFoldDB" id="B9RW08"/>
<dbReference type="Pfam" id="PF13041">
    <property type="entry name" value="PPR_2"/>
    <property type="match status" value="1"/>
</dbReference>
<dbReference type="EMBL" id="EQ973822">
    <property type="protein sequence ID" value="EEF44445.1"/>
    <property type="molecule type" value="Genomic_DNA"/>
</dbReference>
<dbReference type="NCBIfam" id="TIGR00756">
    <property type="entry name" value="PPR"/>
    <property type="match status" value="1"/>
</dbReference>
<dbReference type="SUPFAM" id="SSF48452">
    <property type="entry name" value="TPR-like"/>
    <property type="match status" value="1"/>
</dbReference>
<dbReference type="KEGG" id="rcu:8262075"/>
<evidence type="ECO:0000256" key="6">
    <source>
        <dbReference type="PROSITE-ProRule" id="PRU00339"/>
    </source>
</evidence>
<dbReference type="InterPro" id="IPR019734">
    <property type="entry name" value="TPR_rpt"/>
</dbReference>
<gene>
    <name evidence="8" type="ORF">RCOM_1175330</name>
</gene>
<evidence type="ECO:0000256" key="3">
    <source>
        <dbReference type="ARBA" id="ARBA00022737"/>
    </source>
</evidence>
<dbReference type="PROSITE" id="PS50005">
    <property type="entry name" value="TPR"/>
    <property type="match status" value="1"/>
</dbReference>